<evidence type="ECO:0000256" key="5">
    <source>
        <dbReference type="SAM" id="MobiDB-lite"/>
    </source>
</evidence>
<evidence type="ECO:0000256" key="1">
    <source>
        <dbReference type="ARBA" id="ARBA00004370"/>
    </source>
</evidence>
<evidence type="ECO:0000256" key="4">
    <source>
        <dbReference type="RuleBase" id="RU004003"/>
    </source>
</evidence>
<dbReference type="PANTHER" id="PTHR30332">
    <property type="entry name" value="PROBABLE GENERAL SECRETION PATHWAY PROTEIN D"/>
    <property type="match status" value="1"/>
</dbReference>
<dbReference type="InterPro" id="IPR004846">
    <property type="entry name" value="T2SS/T3SS_dom"/>
</dbReference>
<feature type="region of interest" description="Disordered" evidence="5">
    <location>
        <begin position="176"/>
        <end position="195"/>
    </location>
</feature>
<keyword evidence="8" id="KW-1185">Reference proteome</keyword>
<evidence type="ECO:0000256" key="3">
    <source>
        <dbReference type="ARBA" id="ARBA00023136"/>
    </source>
</evidence>
<protein>
    <submittedName>
        <fullName evidence="7">Type IVB pilus formation outer membrane protein, R64 PilN family</fullName>
    </submittedName>
</protein>
<feature type="domain" description="Type II/III secretion system secretin-like" evidence="6">
    <location>
        <begin position="336"/>
        <end position="499"/>
    </location>
</feature>
<evidence type="ECO:0000259" key="6">
    <source>
        <dbReference type="Pfam" id="PF00263"/>
    </source>
</evidence>
<feature type="compositionally biased region" description="Acidic residues" evidence="5">
    <location>
        <begin position="179"/>
        <end position="193"/>
    </location>
</feature>
<accession>A0A1G8FFP3</accession>
<dbReference type="EMBL" id="FNDD01000030">
    <property type="protein sequence ID" value="SDH80940.1"/>
    <property type="molecule type" value="Genomic_DNA"/>
</dbReference>
<gene>
    <name evidence="7" type="ORF">SAMN04488136_13039</name>
</gene>
<sequence>MENKKLLKYLTLSIAAASISGCGWNGYLQHEERTELQKAEIDRISALMMSTDGAMFVDEPPLLFKPKEVDNRPAWLIRPNINLNMGSSKLPLSQLMADLRSFVNIHPIYGDVDHNTPIHVNAENASLVDVLDSISAQLDIAYKIDDKQVIWSKYDSQIFPLETLIGDMKFGMGSSSGDSEVELTDGDSGDSDTSDSITSLLEDYAMISGESLEHLTSIEKSIGQIISGDVNASVIASKASASLVVRARPSALKQVRNYVEAENKSLTKQALLMVKIISFESYHSNGSGINWDLVKSATQGSINMTSSGGVSVTDGSYFRFAPTFGGLDGSAVLVNALEQQGKVSVSNSIPVTAMNNRPTRFQYIDSVGYVSNVETETDADTDITTQSLEKGVAESGYSMYTLSRILDDKIILQISSELSNLTDFETTTVQGIQTKTPEYAKSIFSQPNVIKNGETLVVNAYQYKKSSAGDEKNFGNKWFGNNSGETKTVDTIVLITPTIL</sequence>
<dbReference type="RefSeq" id="WP_093278097.1">
    <property type="nucleotide sequence ID" value="NZ_FNDD01000030.1"/>
</dbReference>
<comment type="subcellular location">
    <subcellularLocation>
        <location evidence="1">Membrane</location>
    </subcellularLocation>
</comment>
<keyword evidence="3" id="KW-0472">Membrane</keyword>
<name>A0A1G8FFP3_9VIBR</name>
<proteinExistence type="inferred from homology"/>
<evidence type="ECO:0000313" key="8">
    <source>
        <dbReference type="Proteomes" id="UP000198854"/>
    </source>
</evidence>
<organism evidence="7 8">
    <name type="scientific">Vibrio xiamenensis</name>
    <dbReference type="NCBI Taxonomy" id="861298"/>
    <lineage>
        <taxon>Bacteria</taxon>
        <taxon>Pseudomonadati</taxon>
        <taxon>Pseudomonadota</taxon>
        <taxon>Gammaproteobacteria</taxon>
        <taxon>Vibrionales</taxon>
        <taxon>Vibrionaceae</taxon>
        <taxon>Vibrio</taxon>
    </lineage>
</organism>
<dbReference type="Proteomes" id="UP000198854">
    <property type="component" value="Unassembled WGS sequence"/>
</dbReference>
<dbReference type="PANTHER" id="PTHR30332:SF24">
    <property type="entry name" value="SECRETIN GSPD-RELATED"/>
    <property type="match status" value="1"/>
</dbReference>
<dbReference type="GO" id="GO:0015627">
    <property type="term" value="C:type II protein secretion system complex"/>
    <property type="evidence" value="ECO:0007669"/>
    <property type="project" value="TreeGrafter"/>
</dbReference>
<dbReference type="OrthoDB" id="5857380at2"/>
<comment type="similarity">
    <text evidence="4">Belongs to the bacterial secretin family.</text>
</comment>
<reference evidence="7 8" key="1">
    <citation type="submission" date="2016-10" db="EMBL/GenBank/DDBJ databases">
        <authorList>
            <person name="de Groot N.N."/>
        </authorList>
    </citation>
    <scope>NUCLEOTIDE SEQUENCE [LARGE SCALE GENOMIC DNA]</scope>
    <source>
        <strain evidence="7 8">CGMCC 1.10228</strain>
    </source>
</reference>
<evidence type="ECO:0000313" key="7">
    <source>
        <dbReference type="EMBL" id="SDH80940.1"/>
    </source>
</evidence>
<dbReference type="GO" id="GO:0016020">
    <property type="term" value="C:membrane"/>
    <property type="evidence" value="ECO:0007669"/>
    <property type="project" value="UniProtKB-SubCell"/>
</dbReference>
<dbReference type="GO" id="GO:0009306">
    <property type="term" value="P:protein secretion"/>
    <property type="evidence" value="ECO:0007669"/>
    <property type="project" value="InterPro"/>
</dbReference>
<evidence type="ECO:0000256" key="2">
    <source>
        <dbReference type="ARBA" id="ARBA00022729"/>
    </source>
</evidence>
<dbReference type="Pfam" id="PF00263">
    <property type="entry name" value="Secretin"/>
    <property type="match status" value="1"/>
</dbReference>
<dbReference type="PROSITE" id="PS51257">
    <property type="entry name" value="PROKAR_LIPOPROTEIN"/>
    <property type="match status" value="1"/>
</dbReference>
<dbReference type="InterPro" id="IPR050810">
    <property type="entry name" value="Bact_Secretion_Sys_Channel"/>
</dbReference>
<keyword evidence="2" id="KW-0732">Signal</keyword>
<dbReference type="STRING" id="861298.SAMN04488136_13039"/>
<dbReference type="AlphaFoldDB" id="A0A1G8FFP3"/>